<dbReference type="PANTHER" id="PTHR43649:SF31">
    <property type="entry name" value="SN-GLYCEROL-3-PHOSPHATE-BINDING PERIPLASMIC PROTEIN UGPB"/>
    <property type="match status" value="1"/>
</dbReference>
<organism evidence="6 7">
    <name type="scientific">Streptomyces asoensis</name>
    <dbReference type="NCBI Taxonomy" id="249586"/>
    <lineage>
        <taxon>Bacteria</taxon>
        <taxon>Bacillati</taxon>
        <taxon>Actinomycetota</taxon>
        <taxon>Actinomycetes</taxon>
        <taxon>Kitasatosporales</taxon>
        <taxon>Streptomycetaceae</taxon>
        <taxon>Streptomyces</taxon>
    </lineage>
</organism>
<evidence type="ECO:0000313" key="7">
    <source>
        <dbReference type="Proteomes" id="UP000502665"/>
    </source>
</evidence>
<evidence type="ECO:0000256" key="4">
    <source>
        <dbReference type="ARBA" id="ARBA00022729"/>
    </source>
</evidence>
<dbReference type="GO" id="GO:0030313">
    <property type="term" value="C:cell envelope"/>
    <property type="evidence" value="ECO:0007669"/>
    <property type="project" value="UniProtKB-SubCell"/>
</dbReference>
<evidence type="ECO:0000256" key="3">
    <source>
        <dbReference type="ARBA" id="ARBA00022448"/>
    </source>
</evidence>
<evidence type="ECO:0000313" key="6">
    <source>
        <dbReference type="EMBL" id="QJT06029.1"/>
    </source>
</evidence>
<dbReference type="SUPFAM" id="SSF53850">
    <property type="entry name" value="Periplasmic binding protein-like II"/>
    <property type="match status" value="1"/>
</dbReference>
<dbReference type="Gene3D" id="3.40.190.10">
    <property type="entry name" value="Periplasmic binding protein-like II"/>
    <property type="match status" value="2"/>
</dbReference>
<protein>
    <submittedName>
        <fullName evidence="6">Extracellular solute-binding protein</fullName>
    </submittedName>
</protein>
<keyword evidence="4 5" id="KW-0732">Signal</keyword>
<dbReference type="RefSeq" id="WP_171401338.1">
    <property type="nucleotide sequence ID" value="NZ_CP049838.1"/>
</dbReference>
<evidence type="ECO:0000256" key="1">
    <source>
        <dbReference type="ARBA" id="ARBA00004196"/>
    </source>
</evidence>
<dbReference type="EMBL" id="CP049838">
    <property type="protein sequence ID" value="QJT06029.1"/>
    <property type="molecule type" value="Genomic_DNA"/>
</dbReference>
<dbReference type="Pfam" id="PF13416">
    <property type="entry name" value="SBP_bac_8"/>
    <property type="match status" value="1"/>
</dbReference>
<keyword evidence="7" id="KW-1185">Reference proteome</keyword>
<gene>
    <name evidence="6" type="ORF">G9272_41615</name>
</gene>
<comment type="subcellular location">
    <subcellularLocation>
        <location evidence="1">Cell envelope</location>
    </subcellularLocation>
</comment>
<reference evidence="6" key="1">
    <citation type="submission" date="2020-03" db="EMBL/GenBank/DDBJ databases">
        <title>Molecular networking-based the target discovery of potent antiproliferative macrolactams: 5/6/7/16 polycyclic ansamycins and glycosylated trienomycin from Streptomyces cacaoi subsp. asoensis.</title>
        <authorList>
            <person name="Liu L.-L."/>
        </authorList>
    </citation>
    <scope>NUCLEOTIDE SEQUENCE [LARGE SCALE GENOMIC DNA]</scope>
    <source>
        <strain evidence="6">H2S5</strain>
    </source>
</reference>
<evidence type="ECO:0000256" key="2">
    <source>
        <dbReference type="ARBA" id="ARBA00008520"/>
    </source>
</evidence>
<feature type="chain" id="PRO_5026771189" evidence="5">
    <location>
        <begin position="34"/>
        <end position="422"/>
    </location>
</feature>
<keyword evidence="3" id="KW-0813">Transport</keyword>
<comment type="similarity">
    <text evidence="2">Belongs to the bacterial solute-binding protein 1 family.</text>
</comment>
<dbReference type="Proteomes" id="UP000502665">
    <property type="component" value="Chromosome"/>
</dbReference>
<dbReference type="PANTHER" id="PTHR43649">
    <property type="entry name" value="ARABINOSE-BINDING PROTEIN-RELATED"/>
    <property type="match status" value="1"/>
</dbReference>
<accession>A0A6M4X194</accession>
<dbReference type="PROSITE" id="PS51257">
    <property type="entry name" value="PROKAR_LIPOPROTEIN"/>
    <property type="match status" value="1"/>
</dbReference>
<name>A0A6M4X194_9ACTN</name>
<dbReference type="InterPro" id="IPR050490">
    <property type="entry name" value="Bact_solute-bd_prot1"/>
</dbReference>
<sequence>MKRSGRRLAVAATVAAMAMSLAACGGGSSGASADGTVTLHVEAWKGGGAEPANVAEINKAFEKAHPKIKIDFQYTTADPTYTQKLQPELLGGKAGDVIMVDADKMKKWGASGYLADLSGESWASRITPDAKQFAQADGKTLAMPMELIGIGLYANMDLLRKAGITEVPTDWPTFLADLGKVKKAGIDPIALPDKSGWTGSSVFQAAGSSLVYQQNRKWDADFLDGKASFDPDWKASLEQLKTLEDEGYVNWKNQLGVDEWSQGPQDFSAGKSAFWYQGAWQVSNVKKAGFPVSFAPWPGGAAGTKPNGMLFSGTMWAVNSQSQQGDAAREYVKFWSQNQNLSKYLEAEHAESPFISGLTPESTETTAFTAAFKDGRYRILPSDSWYGSAAETTTGSKIQAYLLGKASAAQTLKDIRTAASAK</sequence>
<feature type="signal peptide" evidence="5">
    <location>
        <begin position="1"/>
        <end position="33"/>
    </location>
</feature>
<proteinExistence type="inferred from homology"/>
<dbReference type="AlphaFoldDB" id="A0A6M4X194"/>
<evidence type="ECO:0000256" key="5">
    <source>
        <dbReference type="SAM" id="SignalP"/>
    </source>
</evidence>
<dbReference type="InterPro" id="IPR006059">
    <property type="entry name" value="SBP"/>
</dbReference>